<dbReference type="PROSITE" id="PS50984">
    <property type="entry name" value="TRUD"/>
    <property type="match status" value="1"/>
</dbReference>
<dbReference type="Pfam" id="PF01142">
    <property type="entry name" value="TruD"/>
    <property type="match status" value="1"/>
</dbReference>
<dbReference type="InterPro" id="IPR056963">
    <property type="entry name" value="PUS7L_N"/>
</dbReference>
<organism evidence="10 11">
    <name type="scientific">Mycteria americana</name>
    <name type="common">Wood stork</name>
    <dbReference type="NCBI Taxonomy" id="33587"/>
    <lineage>
        <taxon>Eukaryota</taxon>
        <taxon>Metazoa</taxon>
        <taxon>Chordata</taxon>
        <taxon>Craniata</taxon>
        <taxon>Vertebrata</taxon>
        <taxon>Euteleostomi</taxon>
        <taxon>Archelosauria</taxon>
        <taxon>Archosauria</taxon>
        <taxon>Dinosauria</taxon>
        <taxon>Saurischia</taxon>
        <taxon>Theropoda</taxon>
        <taxon>Coelurosauria</taxon>
        <taxon>Aves</taxon>
        <taxon>Neognathae</taxon>
        <taxon>Neoaves</taxon>
        <taxon>Aequornithes</taxon>
        <taxon>Ciconiiformes</taxon>
        <taxon>Ciconiidae</taxon>
        <taxon>Mycteria</taxon>
    </lineage>
</organism>
<evidence type="ECO:0000256" key="7">
    <source>
        <dbReference type="ARBA" id="ARBA00079696"/>
    </source>
</evidence>
<evidence type="ECO:0000256" key="6">
    <source>
        <dbReference type="ARBA" id="ARBA00067866"/>
    </source>
</evidence>
<keyword evidence="3" id="KW-0507">mRNA processing</keyword>
<dbReference type="AlphaFoldDB" id="A0AAN7NPW5"/>
<dbReference type="GO" id="GO:0001522">
    <property type="term" value="P:pseudouridine synthesis"/>
    <property type="evidence" value="ECO:0007669"/>
    <property type="project" value="InterPro"/>
</dbReference>
<comment type="caution">
    <text evidence="10">The sequence shown here is derived from an EMBL/GenBank/DDBJ whole genome shotgun (WGS) entry which is preliminary data.</text>
</comment>
<proteinExistence type="inferred from homology"/>
<dbReference type="Pfam" id="PF23943">
    <property type="entry name" value="PUS7L_N"/>
    <property type="match status" value="1"/>
</dbReference>
<feature type="domain" description="TRUD" evidence="9">
    <location>
        <begin position="576"/>
        <end position="798"/>
    </location>
</feature>
<dbReference type="Proteomes" id="UP001333110">
    <property type="component" value="Unassembled WGS sequence"/>
</dbReference>
<evidence type="ECO:0000256" key="5">
    <source>
        <dbReference type="ARBA" id="ARBA00057241"/>
    </source>
</evidence>
<dbReference type="PIRSF" id="PIRSF037016">
    <property type="entry name" value="Pseudouridin_synth_euk_prd"/>
    <property type="match status" value="1"/>
</dbReference>
<dbReference type="PANTHER" id="PTHR13326:SF21">
    <property type="entry name" value="PSEUDOURIDYLATE SYNTHASE PUS7L"/>
    <property type="match status" value="1"/>
</dbReference>
<protein>
    <recommendedName>
        <fullName evidence="6">Pseudouridylate synthase PUS7L</fullName>
    </recommendedName>
    <alternativeName>
        <fullName evidence="7">Pseudouridylate synthase 7 homolog-like protein</fullName>
    </alternativeName>
</protein>
<dbReference type="NCBIfam" id="TIGR00094">
    <property type="entry name" value="tRNA_TruD_broad"/>
    <property type="match status" value="1"/>
</dbReference>
<evidence type="ECO:0000256" key="3">
    <source>
        <dbReference type="ARBA" id="ARBA00022664"/>
    </source>
</evidence>
<dbReference type="InterPro" id="IPR001656">
    <property type="entry name" value="PsdUridine_synth_TruD"/>
</dbReference>
<dbReference type="InterPro" id="IPR020103">
    <property type="entry name" value="PsdUridine_synth_cat_dom_sf"/>
</dbReference>
<keyword evidence="4" id="KW-0413">Isomerase</keyword>
<dbReference type="InterPro" id="IPR056961">
    <property type="entry name" value="R3H_PUS7L"/>
</dbReference>
<feature type="region of interest" description="Disordered" evidence="8">
    <location>
        <begin position="212"/>
        <end position="275"/>
    </location>
</feature>
<name>A0AAN7NPW5_MYCAM</name>
<evidence type="ECO:0000256" key="2">
    <source>
        <dbReference type="ARBA" id="ARBA00007953"/>
    </source>
</evidence>
<dbReference type="InterPro" id="IPR042214">
    <property type="entry name" value="TruD_catalytic"/>
</dbReference>
<gene>
    <name evidence="10" type="ORF">QYF61_003873</name>
</gene>
<keyword evidence="11" id="KW-1185">Reference proteome</keyword>
<dbReference type="GO" id="GO:0009982">
    <property type="term" value="F:pseudouridine synthase activity"/>
    <property type="evidence" value="ECO:0007669"/>
    <property type="project" value="InterPro"/>
</dbReference>
<comment type="similarity">
    <text evidence="2">Belongs to the pseudouridine synthase TruD family.</text>
</comment>
<dbReference type="Gene3D" id="3.30.2350.20">
    <property type="entry name" value="TruD, catalytic domain"/>
    <property type="match status" value="2"/>
</dbReference>
<feature type="compositionally biased region" description="Basic residues" evidence="8">
    <location>
        <begin position="15"/>
        <end position="30"/>
    </location>
</feature>
<dbReference type="EMBL" id="JAUNZN010000001">
    <property type="protein sequence ID" value="KAK4829392.1"/>
    <property type="molecule type" value="Genomic_DNA"/>
</dbReference>
<feature type="region of interest" description="Disordered" evidence="8">
    <location>
        <begin position="1"/>
        <end position="45"/>
    </location>
</feature>
<dbReference type="GO" id="GO:0003723">
    <property type="term" value="F:RNA binding"/>
    <property type="evidence" value="ECO:0007669"/>
    <property type="project" value="InterPro"/>
</dbReference>
<dbReference type="Pfam" id="PF25094">
    <property type="entry name" value="R3H_PUS7L"/>
    <property type="match status" value="1"/>
</dbReference>
<dbReference type="FunFam" id="3.30.2350.20:FF:000005">
    <property type="entry name" value="pseudouridylate synthase 7 homolog-like protein"/>
    <property type="match status" value="1"/>
</dbReference>
<evidence type="ECO:0000256" key="4">
    <source>
        <dbReference type="ARBA" id="ARBA00023235"/>
    </source>
</evidence>
<dbReference type="GO" id="GO:0005634">
    <property type="term" value="C:nucleus"/>
    <property type="evidence" value="ECO:0007669"/>
    <property type="project" value="TreeGrafter"/>
</dbReference>
<reference evidence="10 11" key="1">
    <citation type="journal article" date="2023" name="J. Hered.">
        <title>Chromosome-level genome of the wood stork (Mycteria americana) provides insight into avian chromosome evolution.</title>
        <authorList>
            <person name="Flamio R. Jr."/>
            <person name="Ramstad K.M."/>
        </authorList>
    </citation>
    <scope>NUCLEOTIDE SEQUENCE [LARGE SCALE GENOMIC DNA]</scope>
    <source>
        <strain evidence="10">JAX WOST 10</strain>
    </source>
</reference>
<evidence type="ECO:0000259" key="9">
    <source>
        <dbReference type="PROSITE" id="PS50984"/>
    </source>
</evidence>
<dbReference type="PANTHER" id="PTHR13326">
    <property type="entry name" value="TRNA PSEUDOURIDINE SYNTHASE D"/>
    <property type="match status" value="1"/>
</dbReference>
<accession>A0AAN7NPW5</accession>
<evidence type="ECO:0000256" key="8">
    <source>
        <dbReference type="SAM" id="MobiDB-lite"/>
    </source>
</evidence>
<dbReference type="CDD" id="cd02576">
    <property type="entry name" value="PseudoU_synth_ScPUS7"/>
    <property type="match status" value="1"/>
</dbReference>
<comment type="function">
    <text evidence="5">Pseudouridine synthase that catalyzes pseudouridylation of mRNAs.</text>
</comment>
<comment type="catalytic activity">
    <reaction evidence="1">
        <text>a uridine in mRNA = a pseudouridine in mRNA</text>
        <dbReference type="Rhea" id="RHEA:56644"/>
        <dbReference type="Rhea" id="RHEA-COMP:14658"/>
        <dbReference type="Rhea" id="RHEA-COMP:14659"/>
        <dbReference type="ChEBI" id="CHEBI:65314"/>
        <dbReference type="ChEBI" id="CHEBI:65315"/>
    </reaction>
</comment>
<evidence type="ECO:0000313" key="11">
    <source>
        <dbReference type="Proteomes" id="UP001333110"/>
    </source>
</evidence>
<dbReference type="SUPFAM" id="SSF55120">
    <property type="entry name" value="Pseudouridine synthase"/>
    <property type="match status" value="1"/>
</dbReference>
<feature type="compositionally biased region" description="Low complexity" evidence="8">
    <location>
        <begin position="34"/>
        <end position="43"/>
    </location>
</feature>
<sequence>MTSRHRDGDSGSVSGKRKRSPPTRPSHRLPGRCPAPSGAPHGWPGAGGPLLSFPARLEKLVPSLAVGKGWGPGGRGAPWRPLLAGGAGAGAGAGAAPRGRAGEPTRNGRSGPERSRRPFLPACFSAAFSLLGDILSIFSSCRCRGFWLGAGEGRGAMLRSFSYVTGHTGFCGTIKNSPSDFVVTEIEMPEHLLRDTRAELLQKTSEALLEQSSPCLQQPKKLRTEPPSPCAQGCGGGAPSPSERDASWAGGDCSAPPNKKQRQGEPAPKSGLEEASTVDSLLGKPMSELLNKFACDLKDAWDLEHNADAGTREFSLGPILDKKNRADLHSAVRQKFPFLVTVTKDNEMIVKGNADYRELCQLVTEKETSDFFKFLDAKLENSTFSFEPDGNKEHRKAVHHFINRKFGKLLETKSFTVTDVNDHPKMSIMVRFREKSWSRKRSAGGFQEKQDIYTAFTLQKENLETLEAIGFLAAELSVLPSDFSYTGIKDKKAITYQPMVVKKVTPERLKEIGSKMENKGMRIHNIHSACQHLRLGQLKGNHFDIVVRDLKHHSHDSSADLKERISEAMENVEAKGFVNYYGPQRFGQGQNVQTDQIGLALLNENMVKAVKLFFTPEDTDDPVNNAKRYFLQTEDAKGALVMLPEFKVREKMLLRALNRYGVNHEGCTKGWLNIPHSMRIFYVHAYCSKIWNEAASYRLKIYGSKVVEGDLVFSEENDESISLNDKVHVVTAPEESANRYSINQVVLPMVGHSIKYPSNKVGQWYHERLSKDELQMCKFRVSPLQLNIPGCYRPILKNVQNLSYFLEDSEKGIEIEDNHLNESKVSLHISFDLDPSCYATVCLREIMKCDF</sequence>
<dbReference type="GO" id="GO:0006397">
    <property type="term" value="P:mRNA processing"/>
    <property type="evidence" value="ECO:0007669"/>
    <property type="project" value="UniProtKB-KW"/>
</dbReference>
<evidence type="ECO:0000313" key="10">
    <source>
        <dbReference type="EMBL" id="KAK4829392.1"/>
    </source>
</evidence>
<dbReference type="InterPro" id="IPR011760">
    <property type="entry name" value="PsdUridine_synth_TruD_insert"/>
</dbReference>
<evidence type="ECO:0000256" key="1">
    <source>
        <dbReference type="ARBA" id="ARBA00001166"/>
    </source>
</evidence>
<feature type="region of interest" description="Disordered" evidence="8">
    <location>
        <begin position="77"/>
        <end position="115"/>
    </location>
</feature>